<feature type="binding site" description="axial binding residue" evidence="10">
    <location>
        <position position="234"/>
    </location>
    <ligand>
        <name>heme</name>
        <dbReference type="ChEBI" id="CHEBI:30413"/>
    </ligand>
    <ligandPart>
        <name>Fe</name>
        <dbReference type="ChEBI" id="CHEBI:18248"/>
    </ligandPart>
</feature>
<evidence type="ECO:0000313" key="12">
    <source>
        <dbReference type="EMBL" id="KAF3951699.1"/>
    </source>
</evidence>
<reference evidence="12" key="1">
    <citation type="submission" date="2020-03" db="EMBL/GenBank/DDBJ databases">
        <title>Castanea mollissima Vanexum genome sequencing.</title>
        <authorList>
            <person name="Staton M."/>
        </authorList>
    </citation>
    <scope>NUCLEOTIDE SEQUENCE</scope>
    <source>
        <tissue evidence="12">Leaf</tissue>
    </source>
</reference>
<dbReference type="GO" id="GO:0016705">
    <property type="term" value="F:oxidoreductase activity, acting on paired donors, with incorporation or reduction of molecular oxygen"/>
    <property type="evidence" value="ECO:0007669"/>
    <property type="project" value="InterPro"/>
</dbReference>
<dbReference type="GO" id="GO:0005506">
    <property type="term" value="F:iron ion binding"/>
    <property type="evidence" value="ECO:0007669"/>
    <property type="project" value="InterPro"/>
</dbReference>
<comment type="cofactor">
    <cofactor evidence="1 10">
        <name>heme</name>
        <dbReference type="ChEBI" id="CHEBI:30413"/>
    </cofactor>
</comment>
<dbReference type="PANTHER" id="PTHR47943">
    <property type="entry name" value="CYTOCHROME P450 93A3-LIKE"/>
    <property type="match status" value="1"/>
</dbReference>
<dbReference type="PROSITE" id="PS00086">
    <property type="entry name" value="CYTOCHROME_P450"/>
    <property type="match status" value="1"/>
</dbReference>
<keyword evidence="6 11" id="KW-0560">Oxidoreductase</keyword>
<dbReference type="OrthoDB" id="2789670at2759"/>
<accession>A0A8J4QQW0</accession>
<evidence type="ECO:0000256" key="8">
    <source>
        <dbReference type="ARBA" id="ARBA00023033"/>
    </source>
</evidence>
<dbReference type="InterPro" id="IPR002401">
    <property type="entry name" value="Cyt_P450_E_grp-I"/>
</dbReference>
<evidence type="ECO:0000256" key="7">
    <source>
        <dbReference type="ARBA" id="ARBA00023004"/>
    </source>
</evidence>
<evidence type="ECO:0000256" key="5">
    <source>
        <dbReference type="ARBA" id="ARBA00022723"/>
    </source>
</evidence>
<evidence type="ECO:0000256" key="10">
    <source>
        <dbReference type="PIRSR" id="PIRSR602401-1"/>
    </source>
</evidence>
<dbReference type="AlphaFoldDB" id="A0A8J4QQW0"/>
<dbReference type="EMBL" id="JRKL02004817">
    <property type="protein sequence ID" value="KAF3951699.1"/>
    <property type="molecule type" value="Genomic_DNA"/>
</dbReference>
<comment type="similarity">
    <text evidence="3 11">Belongs to the cytochrome P450 family.</text>
</comment>
<comment type="caution">
    <text evidence="12">The sequence shown here is derived from an EMBL/GenBank/DDBJ whole genome shotgun (WGS) entry which is preliminary data.</text>
</comment>
<sequence>MGAFNLADYVPYLGALDLQGLTSRIKKTGKTLDVVLENIIQEHEQIPSGAQSCEKDFIDMLLSLMNQPMNPHDENSCKIDRRVIKAIIIDMIMATYDTSAFSIEWTISELLRHPRVMKHVQDELERVIGMNRMVEETDLANLTYLSMVIKESFRLHPVAPFLIPRESMEDIEISGYYIPKKSRVIINSWAIGQDPYVWSDNVEEFYPERFINSNIDLKGRDFQLIPFGSGRRGCPGLQLGLTTVTYVLAQLLHCFDWVLPNGMLPNDLDMSEKFGLSMPRAKHLLAMPTYRLIG</sequence>
<evidence type="ECO:0000256" key="1">
    <source>
        <dbReference type="ARBA" id="ARBA00001971"/>
    </source>
</evidence>
<evidence type="ECO:0000313" key="13">
    <source>
        <dbReference type="Proteomes" id="UP000737018"/>
    </source>
</evidence>
<dbReference type="GO" id="GO:0016020">
    <property type="term" value="C:membrane"/>
    <property type="evidence" value="ECO:0007669"/>
    <property type="project" value="UniProtKB-SubCell"/>
</dbReference>
<gene>
    <name evidence="12" type="ORF">CMV_022678</name>
</gene>
<evidence type="ECO:0000256" key="3">
    <source>
        <dbReference type="ARBA" id="ARBA00010617"/>
    </source>
</evidence>
<evidence type="ECO:0008006" key="14">
    <source>
        <dbReference type="Google" id="ProtNLM"/>
    </source>
</evidence>
<keyword evidence="5 10" id="KW-0479">Metal-binding</keyword>
<keyword evidence="8 11" id="KW-0503">Monooxygenase</keyword>
<protein>
    <recommendedName>
        <fullName evidence="14">Cytochrome P450</fullName>
    </recommendedName>
</protein>
<keyword evidence="13" id="KW-1185">Reference proteome</keyword>
<dbReference type="PRINTS" id="PR00385">
    <property type="entry name" value="P450"/>
</dbReference>
<keyword evidence="4 10" id="KW-0349">Heme</keyword>
<dbReference type="InterPro" id="IPR001128">
    <property type="entry name" value="Cyt_P450"/>
</dbReference>
<dbReference type="GO" id="GO:0004497">
    <property type="term" value="F:monooxygenase activity"/>
    <property type="evidence" value="ECO:0007669"/>
    <property type="project" value="UniProtKB-KW"/>
</dbReference>
<name>A0A8J4QQW0_9ROSI</name>
<dbReference type="Proteomes" id="UP000737018">
    <property type="component" value="Unassembled WGS sequence"/>
</dbReference>
<evidence type="ECO:0000256" key="6">
    <source>
        <dbReference type="ARBA" id="ARBA00023002"/>
    </source>
</evidence>
<dbReference type="InterPro" id="IPR017972">
    <property type="entry name" value="Cyt_P450_CS"/>
</dbReference>
<organism evidence="12 13">
    <name type="scientific">Castanea mollissima</name>
    <name type="common">Chinese chestnut</name>
    <dbReference type="NCBI Taxonomy" id="60419"/>
    <lineage>
        <taxon>Eukaryota</taxon>
        <taxon>Viridiplantae</taxon>
        <taxon>Streptophyta</taxon>
        <taxon>Embryophyta</taxon>
        <taxon>Tracheophyta</taxon>
        <taxon>Spermatophyta</taxon>
        <taxon>Magnoliopsida</taxon>
        <taxon>eudicotyledons</taxon>
        <taxon>Gunneridae</taxon>
        <taxon>Pentapetalae</taxon>
        <taxon>rosids</taxon>
        <taxon>fabids</taxon>
        <taxon>Fagales</taxon>
        <taxon>Fagaceae</taxon>
        <taxon>Castanea</taxon>
    </lineage>
</organism>
<dbReference type="SUPFAM" id="SSF48264">
    <property type="entry name" value="Cytochrome P450"/>
    <property type="match status" value="1"/>
</dbReference>
<dbReference type="FunFam" id="1.10.630.10:FF:000204">
    <property type="entry name" value="Uncharacterized protein"/>
    <property type="match status" value="1"/>
</dbReference>
<dbReference type="Pfam" id="PF00067">
    <property type="entry name" value="p450"/>
    <property type="match status" value="1"/>
</dbReference>
<dbReference type="GO" id="GO:0020037">
    <property type="term" value="F:heme binding"/>
    <property type="evidence" value="ECO:0007669"/>
    <property type="project" value="InterPro"/>
</dbReference>
<evidence type="ECO:0000256" key="9">
    <source>
        <dbReference type="ARBA" id="ARBA00023136"/>
    </source>
</evidence>
<keyword evidence="7 10" id="KW-0408">Iron</keyword>
<dbReference type="Gene3D" id="1.10.630.10">
    <property type="entry name" value="Cytochrome P450"/>
    <property type="match status" value="1"/>
</dbReference>
<evidence type="ECO:0000256" key="4">
    <source>
        <dbReference type="ARBA" id="ARBA00022617"/>
    </source>
</evidence>
<keyword evidence="9" id="KW-0472">Membrane</keyword>
<evidence type="ECO:0000256" key="2">
    <source>
        <dbReference type="ARBA" id="ARBA00004370"/>
    </source>
</evidence>
<proteinExistence type="inferred from homology"/>
<dbReference type="PANTHER" id="PTHR47943:SF9">
    <property type="entry name" value="CYTOCHROME P450"/>
    <property type="match status" value="1"/>
</dbReference>
<evidence type="ECO:0000256" key="11">
    <source>
        <dbReference type="RuleBase" id="RU000461"/>
    </source>
</evidence>
<dbReference type="InterPro" id="IPR036396">
    <property type="entry name" value="Cyt_P450_sf"/>
</dbReference>
<comment type="subcellular location">
    <subcellularLocation>
        <location evidence="2">Membrane</location>
    </subcellularLocation>
</comment>
<dbReference type="PRINTS" id="PR00463">
    <property type="entry name" value="EP450I"/>
</dbReference>